<dbReference type="Gene3D" id="1.10.1470.10">
    <property type="entry name" value="YjbJ"/>
    <property type="match status" value="1"/>
</dbReference>
<proteinExistence type="inferred from homology"/>
<dbReference type="InterPro" id="IPR036629">
    <property type="entry name" value="YjbJ_sf"/>
</dbReference>
<accession>A0A6M8J627</accession>
<reference evidence="3" key="1">
    <citation type="submission" date="2020-05" db="EMBL/GenBank/DDBJ databases">
        <title>Novel species in genus Nocardioides.</title>
        <authorList>
            <person name="Zhang G."/>
        </authorList>
    </citation>
    <scope>NUCLEOTIDE SEQUENCE [LARGE SCALE GENOMIC DNA]</scope>
    <source>
        <strain evidence="3">zg-1050</strain>
    </source>
</reference>
<protein>
    <submittedName>
        <fullName evidence="2">CsbD family protein</fullName>
    </submittedName>
</protein>
<dbReference type="AlphaFoldDB" id="A0A6M8J627"/>
<gene>
    <name evidence="2" type="ORF">HLV38_02565</name>
</gene>
<organism evidence="2 3">
    <name type="scientific">Berryella wangjianweii</name>
    <dbReference type="NCBI Taxonomy" id="2734634"/>
    <lineage>
        <taxon>Bacteria</taxon>
        <taxon>Bacillati</taxon>
        <taxon>Actinomycetota</taxon>
        <taxon>Coriobacteriia</taxon>
        <taxon>Eggerthellales</taxon>
        <taxon>Eggerthellaceae</taxon>
        <taxon>Berryella</taxon>
    </lineage>
</organism>
<evidence type="ECO:0000313" key="3">
    <source>
        <dbReference type="Proteomes" id="UP000503297"/>
    </source>
</evidence>
<sequence>MTDNGMFDKVAGTAKEVAGKVTGDAALENEGKLEQVEGKVKEVAADAAKAAEGLLDDAKDLAEGVAERVKDALDKDGE</sequence>
<dbReference type="InterPro" id="IPR008462">
    <property type="entry name" value="CsbD"/>
</dbReference>
<dbReference type="Proteomes" id="UP000503297">
    <property type="component" value="Chromosome"/>
</dbReference>
<dbReference type="Pfam" id="PF05532">
    <property type="entry name" value="CsbD"/>
    <property type="match status" value="1"/>
</dbReference>
<keyword evidence="3" id="KW-1185">Reference proteome</keyword>
<dbReference type="KEGG" id="bwa:HLV38_02565"/>
<dbReference type="EMBL" id="CP053716">
    <property type="protein sequence ID" value="QKF07128.1"/>
    <property type="molecule type" value="Genomic_DNA"/>
</dbReference>
<dbReference type="SUPFAM" id="SSF69047">
    <property type="entry name" value="Hypothetical protein YjbJ"/>
    <property type="match status" value="1"/>
</dbReference>
<evidence type="ECO:0000313" key="2">
    <source>
        <dbReference type="EMBL" id="QKF07128.1"/>
    </source>
</evidence>
<name>A0A6M8J627_9ACTN</name>
<dbReference type="RefSeq" id="WP_172163012.1">
    <property type="nucleotide sequence ID" value="NZ_CP053716.1"/>
</dbReference>
<comment type="similarity">
    <text evidence="1">Belongs to the UPF0337 (CsbD) family.</text>
</comment>
<evidence type="ECO:0000256" key="1">
    <source>
        <dbReference type="ARBA" id="ARBA00009129"/>
    </source>
</evidence>